<accession>A0AAD8XRZ9</accession>
<dbReference type="EMBL" id="JATAAI010000058">
    <property type="protein sequence ID" value="KAK1732756.1"/>
    <property type="molecule type" value="Genomic_DNA"/>
</dbReference>
<dbReference type="AlphaFoldDB" id="A0AAD8XRZ9"/>
<organism evidence="2 3">
    <name type="scientific">Skeletonema marinoi</name>
    <dbReference type="NCBI Taxonomy" id="267567"/>
    <lineage>
        <taxon>Eukaryota</taxon>
        <taxon>Sar</taxon>
        <taxon>Stramenopiles</taxon>
        <taxon>Ochrophyta</taxon>
        <taxon>Bacillariophyta</taxon>
        <taxon>Coscinodiscophyceae</taxon>
        <taxon>Thalassiosirophycidae</taxon>
        <taxon>Thalassiosirales</taxon>
        <taxon>Skeletonemataceae</taxon>
        <taxon>Skeletonema</taxon>
        <taxon>Skeletonema marinoi-dohrnii complex</taxon>
    </lineage>
</organism>
<evidence type="ECO:0000313" key="2">
    <source>
        <dbReference type="EMBL" id="KAK1732756.1"/>
    </source>
</evidence>
<gene>
    <name evidence="2" type="ORF">QTG54_016559</name>
</gene>
<feature type="region of interest" description="Disordered" evidence="1">
    <location>
        <begin position="319"/>
        <end position="359"/>
    </location>
</feature>
<reference evidence="2" key="1">
    <citation type="submission" date="2023-06" db="EMBL/GenBank/DDBJ databases">
        <title>Survivors Of The Sea: Transcriptome response of Skeletonema marinoi to long-term dormancy.</title>
        <authorList>
            <person name="Pinder M.I.M."/>
            <person name="Kourtchenko O."/>
            <person name="Robertson E.K."/>
            <person name="Larsson T."/>
            <person name="Maumus F."/>
            <person name="Osuna-Cruz C.M."/>
            <person name="Vancaester E."/>
            <person name="Stenow R."/>
            <person name="Vandepoele K."/>
            <person name="Ploug H."/>
            <person name="Bruchert V."/>
            <person name="Godhe A."/>
            <person name="Topel M."/>
        </authorList>
    </citation>
    <scope>NUCLEOTIDE SEQUENCE</scope>
    <source>
        <strain evidence="2">R05AC</strain>
    </source>
</reference>
<keyword evidence="3" id="KW-1185">Reference proteome</keyword>
<comment type="caution">
    <text evidence="2">The sequence shown here is derived from an EMBL/GenBank/DDBJ whole genome shotgun (WGS) entry which is preliminary data.</text>
</comment>
<feature type="compositionally biased region" description="Polar residues" evidence="1">
    <location>
        <begin position="327"/>
        <end position="336"/>
    </location>
</feature>
<sequence length="373" mass="40745">MVSCLLLAHTDWTTTFIVSELHKKQQALSIPIIATMKYKYIEEFTGLVSQCPALEYHFNSSAQISSSLASINAAMSNGSFSSSAFETGDVVPSSVLCLVLGDGSSPRTALTAAIKNGWTVVSIDEKLDKSWVGRRDGLGNSSSAHRYVGFRGTMNKFLFEGKQMIQSSLRDAHDFQHLIIICIETTSNFDRLETLLGRCGVADLRMIYNNIPATVVSVSSPNLTQCPFQSTKGSSYVDNSILSANSHVKVWNFESSSKRSFDSSVPTATVTISTSSEASSMTQYDAGSRQETAQVSLTYTHSPKVAQLQLQEALAAIKNSEMRNRQRTSPSITPSQETKHRRTKAAGKSAQSRSKLSLGIRSPITFRKRLVEG</sequence>
<name>A0AAD8XRZ9_9STRA</name>
<dbReference type="Proteomes" id="UP001224775">
    <property type="component" value="Unassembled WGS sequence"/>
</dbReference>
<proteinExistence type="predicted"/>
<protein>
    <submittedName>
        <fullName evidence="2">Uncharacterized protein</fullName>
    </submittedName>
</protein>
<evidence type="ECO:0000313" key="3">
    <source>
        <dbReference type="Proteomes" id="UP001224775"/>
    </source>
</evidence>
<evidence type="ECO:0000256" key="1">
    <source>
        <dbReference type="SAM" id="MobiDB-lite"/>
    </source>
</evidence>